<dbReference type="Proteomes" id="UP000789920">
    <property type="component" value="Unassembled WGS sequence"/>
</dbReference>
<feature type="non-terminal residue" evidence="1">
    <location>
        <position position="1"/>
    </location>
</feature>
<reference evidence="1" key="1">
    <citation type="submission" date="2021-06" db="EMBL/GenBank/DDBJ databases">
        <authorList>
            <person name="Kallberg Y."/>
            <person name="Tangrot J."/>
            <person name="Rosling A."/>
        </authorList>
    </citation>
    <scope>NUCLEOTIDE SEQUENCE</scope>
    <source>
        <strain evidence="1">MA461A</strain>
    </source>
</reference>
<evidence type="ECO:0000313" key="2">
    <source>
        <dbReference type="Proteomes" id="UP000789920"/>
    </source>
</evidence>
<protein>
    <submittedName>
        <fullName evidence="1">23245_t:CDS:1</fullName>
    </submittedName>
</protein>
<evidence type="ECO:0000313" key="1">
    <source>
        <dbReference type="EMBL" id="CAG8843821.1"/>
    </source>
</evidence>
<keyword evidence="2" id="KW-1185">Reference proteome</keyword>
<sequence>KNNQAKKIANSIHTIFEQVANKNCYPEDESILKSIEFGINNKSFYFDVNEKNNDTNKYKARAVVKACDKSQITCEEYHTLASISYDLPHE</sequence>
<accession>A0ACA9SNX2</accession>
<comment type="caution">
    <text evidence="1">The sequence shown here is derived from an EMBL/GenBank/DDBJ whole genome shotgun (WGS) entry which is preliminary data.</text>
</comment>
<gene>
    <name evidence="1" type="ORF">RPERSI_LOCUS32940</name>
</gene>
<organism evidence="1 2">
    <name type="scientific">Racocetra persica</name>
    <dbReference type="NCBI Taxonomy" id="160502"/>
    <lineage>
        <taxon>Eukaryota</taxon>
        <taxon>Fungi</taxon>
        <taxon>Fungi incertae sedis</taxon>
        <taxon>Mucoromycota</taxon>
        <taxon>Glomeromycotina</taxon>
        <taxon>Glomeromycetes</taxon>
        <taxon>Diversisporales</taxon>
        <taxon>Gigasporaceae</taxon>
        <taxon>Racocetra</taxon>
    </lineage>
</organism>
<name>A0ACA9SNX2_9GLOM</name>
<dbReference type="EMBL" id="CAJVQC010139928">
    <property type="protein sequence ID" value="CAG8843821.1"/>
    <property type="molecule type" value="Genomic_DNA"/>
</dbReference>
<proteinExistence type="predicted"/>